<sequence>MNEFDAVVIPGGGIDANTGLPQPWVCARLDAALKLRDQAKYFIVLSRGTTHKPPPKDREGFSIDEAAASAKYLLDNGIEDAERILMDRWSLDTIGNVFFARAMICDPMKLKRLCVITSLFHMPRTRTIFDWVFTLDRREVDIEYVVTPDNGMSAAQSSARTEKEQESLRKLVVNTIPSICSMGQLANFLFTAHGAYNAHPVRKMVIAEEKDEAPEKENSEILESTY</sequence>
<organism evidence="2 3">
    <name type="scientific">Gracilariopsis chorda</name>
    <dbReference type="NCBI Taxonomy" id="448386"/>
    <lineage>
        <taxon>Eukaryota</taxon>
        <taxon>Rhodophyta</taxon>
        <taxon>Florideophyceae</taxon>
        <taxon>Rhodymeniophycidae</taxon>
        <taxon>Gracilariales</taxon>
        <taxon>Gracilariaceae</taxon>
        <taxon>Gracilariopsis</taxon>
    </lineage>
</organism>
<accession>A0A2V3J1J3</accession>
<dbReference type="Pfam" id="PF02698">
    <property type="entry name" value="DUF218"/>
    <property type="match status" value="1"/>
</dbReference>
<dbReference type="InterPro" id="IPR014729">
    <property type="entry name" value="Rossmann-like_a/b/a_fold"/>
</dbReference>
<evidence type="ECO:0000259" key="1">
    <source>
        <dbReference type="Pfam" id="PF02698"/>
    </source>
</evidence>
<dbReference type="CDD" id="cd06259">
    <property type="entry name" value="YdcF-like"/>
    <property type="match status" value="1"/>
</dbReference>
<dbReference type="InterPro" id="IPR003848">
    <property type="entry name" value="DUF218"/>
</dbReference>
<proteinExistence type="predicted"/>
<dbReference type="OrthoDB" id="10055554at2759"/>
<dbReference type="Proteomes" id="UP000247409">
    <property type="component" value="Unassembled WGS sequence"/>
</dbReference>
<dbReference type="PANTHER" id="PTHR30336:SF20">
    <property type="entry name" value="DUF218 DOMAIN-CONTAINING PROTEIN"/>
    <property type="match status" value="1"/>
</dbReference>
<protein>
    <recommendedName>
        <fullName evidence="1">DUF218 domain-containing protein</fullName>
    </recommendedName>
</protein>
<dbReference type="EMBL" id="NBIV01000015">
    <property type="protein sequence ID" value="PXF48291.1"/>
    <property type="molecule type" value="Genomic_DNA"/>
</dbReference>
<feature type="domain" description="DUF218" evidence="1">
    <location>
        <begin position="5"/>
        <end position="132"/>
    </location>
</feature>
<gene>
    <name evidence="2" type="ORF">BWQ96_01980</name>
</gene>
<name>A0A2V3J1J3_9FLOR</name>
<dbReference type="GO" id="GO:0005886">
    <property type="term" value="C:plasma membrane"/>
    <property type="evidence" value="ECO:0007669"/>
    <property type="project" value="TreeGrafter"/>
</dbReference>
<reference evidence="2 3" key="1">
    <citation type="journal article" date="2018" name="Mol. Biol. Evol.">
        <title>Analysis of the draft genome of the red seaweed Gracilariopsis chorda provides insights into genome size evolution in Rhodophyta.</title>
        <authorList>
            <person name="Lee J."/>
            <person name="Yang E.C."/>
            <person name="Graf L."/>
            <person name="Yang J.H."/>
            <person name="Qiu H."/>
            <person name="Zel Zion U."/>
            <person name="Chan C.X."/>
            <person name="Stephens T.G."/>
            <person name="Weber A.P.M."/>
            <person name="Boo G.H."/>
            <person name="Boo S.M."/>
            <person name="Kim K.M."/>
            <person name="Shin Y."/>
            <person name="Jung M."/>
            <person name="Lee S.J."/>
            <person name="Yim H.S."/>
            <person name="Lee J.H."/>
            <person name="Bhattacharya D."/>
            <person name="Yoon H.S."/>
        </authorList>
    </citation>
    <scope>NUCLEOTIDE SEQUENCE [LARGE SCALE GENOMIC DNA]</scope>
    <source>
        <strain evidence="2 3">SKKU-2015</strain>
        <tissue evidence="2">Whole body</tissue>
    </source>
</reference>
<dbReference type="Gene3D" id="3.40.50.620">
    <property type="entry name" value="HUPs"/>
    <property type="match status" value="1"/>
</dbReference>
<keyword evidence="3" id="KW-1185">Reference proteome</keyword>
<dbReference type="PANTHER" id="PTHR30336">
    <property type="entry name" value="INNER MEMBRANE PROTEIN, PROBABLE PERMEASE"/>
    <property type="match status" value="1"/>
</dbReference>
<comment type="caution">
    <text evidence="2">The sequence shown here is derived from an EMBL/GenBank/DDBJ whole genome shotgun (WGS) entry which is preliminary data.</text>
</comment>
<dbReference type="InterPro" id="IPR051599">
    <property type="entry name" value="Cell_Envelope_Assoc"/>
</dbReference>
<dbReference type="AlphaFoldDB" id="A0A2V3J1J3"/>
<evidence type="ECO:0000313" key="3">
    <source>
        <dbReference type="Proteomes" id="UP000247409"/>
    </source>
</evidence>
<evidence type="ECO:0000313" key="2">
    <source>
        <dbReference type="EMBL" id="PXF48291.1"/>
    </source>
</evidence>